<organism evidence="1 2">
    <name type="scientific">Bacillus safensis</name>
    <dbReference type="NCBI Taxonomy" id="561879"/>
    <lineage>
        <taxon>Bacteria</taxon>
        <taxon>Bacillati</taxon>
        <taxon>Bacillota</taxon>
        <taxon>Bacilli</taxon>
        <taxon>Bacillales</taxon>
        <taxon>Bacillaceae</taxon>
        <taxon>Bacillus</taxon>
    </lineage>
</organism>
<dbReference type="InterPro" id="IPR013785">
    <property type="entry name" value="Aldolase_TIM"/>
</dbReference>
<dbReference type="PANTHER" id="PTHR42747:SF3">
    <property type="entry name" value="NITRONATE MONOOXYGENASE-RELATED"/>
    <property type="match status" value="1"/>
</dbReference>
<dbReference type="Gene3D" id="3.20.20.70">
    <property type="entry name" value="Aldolase class I"/>
    <property type="match status" value="1"/>
</dbReference>
<protein>
    <submittedName>
        <fullName evidence="1">Uncharacterized protein</fullName>
    </submittedName>
</protein>
<dbReference type="Pfam" id="PF03060">
    <property type="entry name" value="NMO"/>
    <property type="match status" value="1"/>
</dbReference>
<accession>A0A5S9MG19</accession>
<reference evidence="1 2" key="1">
    <citation type="submission" date="2019-12" db="EMBL/GenBank/DDBJ databases">
        <title>Full genome sequence of a Bacillus safensis strain isolated from commercially available natto in Indonesia.</title>
        <authorList>
            <person name="Yoshida M."/>
            <person name="Uomi M."/>
            <person name="Waturangi D."/>
            <person name="Ekaputri J.J."/>
            <person name="Setiamarga D.H.E."/>
        </authorList>
    </citation>
    <scope>NUCLEOTIDE SEQUENCE [LARGE SCALE GENOMIC DNA]</scope>
    <source>
        <strain evidence="1 2">IDN1</strain>
    </source>
</reference>
<dbReference type="GO" id="GO:0018580">
    <property type="term" value="F:nitronate monooxygenase activity"/>
    <property type="evidence" value="ECO:0007669"/>
    <property type="project" value="TreeGrafter"/>
</dbReference>
<dbReference type="PANTHER" id="PTHR42747">
    <property type="entry name" value="NITRONATE MONOOXYGENASE-RELATED"/>
    <property type="match status" value="1"/>
</dbReference>
<dbReference type="AlphaFoldDB" id="A0A5S9MG19"/>
<dbReference type="SUPFAM" id="SSF51412">
    <property type="entry name" value="Inosine monophosphate dehydrogenase (IMPDH)"/>
    <property type="match status" value="1"/>
</dbReference>
<dbReference type="Proteomes" id="UP000464658">
    <property type="component" value="Chromosome"/>
</dbReference>
<sequence length="73" mass="7614">MPLCCKEVKQGGHRGTFLHAKGDALVGLISLISDVKPLCRVPLIAAGGITNRLGMKAALALESGCGSNRHTIF</sequence>
<dbReference type="EMBL" id="AP021906">
    <property type="protein sequence ID" value="BBP91911.1"/>
    <property type="molecule type" value="Genomic_DNA"/>
</dbReference>
<evidence type="ECO:0000313" key="1">
    <source>
        <dbReference type="EMBL" id="BBP91911.1"/>
    </source>
</evidence>
<evidence type="ECO:0000313" key="2">
    <source>
        <dbReference type="Proteomes" id="UP000464658"/>
    </source>
</evidence>
<gene>
    <name evidence="1" type="ORF">BsIDN1_55290</name>
</gene>
<name>A0A5S9MG19_BACIA</name>
<proteinExistence type="predicted"/>